<dbReference type="RefSeq" id="XP_043001708.1">
    <property type="nucleotide sequence ID" value="XM_043145773.1"/>
</dbReference>
<dbReference type="AlphaFoldDB" id="A0A8E5HYL3"/>
<gene>
    <name evidence="2" type="ORF">UV8b_08276</name>
</gene>
<dbReference type="GeneID" id="66069053"/>
<organism evidence="2 3">
    <name type="scientific">Ustilaginoidea virens</name>
    <name type="common">Rice false smut fungus</name>
    <name type="synonym">Villosiclava virens</name>
    <dbReference type="NCBI Taxonomy" id="1159556"/>
    <lineage>
        <taxon>Eukaryota</taxon>
        <taxon>Fungi</taxon>
        <taxon>Dikarya</taxon>
        <taxon>Ascomycota</taxon>
        <taxon>Pezizomycotina</taxon>
        <taxon>Sordariomycetes</taxon>
        <taxon>Hypocreomycetidae</taxon>
        <taxon>Hypocreales</taxon>
        <taxon>Clavicipitaceae</taxon>
        <taxon>Ustilaginoidea</taxon>
    </lineage>
</organism>
<dbReference type="Proteomes" id="UP000027002">
    <property type="component" value="Chromosome 7"/>
</dbReference>
<feature type="region of interest" description="Disordered" evidence="1">
    <location>
        <begin position="100"/>
        <end position="120"/>
    </location>
</feature>
<keyword evidence="3" id="KW-1185">Reference proteome</keyword>
<dbReference type="KEGG" id="uvi:66069053"/>
<proteinExistence type="predicted"/>
<accession>A0A8E5HYL3</accession>
<reference evidence="2" key="1">
    <citation type="submission" date="2020-03" db="EMBL/GenBank/DDBJ databases">
        <title>A mixture of massive structural variations and highly conserved coding sequences in Ustilaginoidea virens genome.</title>
        <authorList>
            <person name="Zhang K."/>
            <person name="Zhao Z."/>
            <person name="Zhang Z."/>
            <person name="Li Y."/>
            <person name="Hsiang T."/>
            <person name="Sun W."/>
        </authorList>
    </citation>
    <scope>NUCLEOTIDE SEQUENCE</scope>
    <source>
        <strain evidence="2">UV-8b</strain>
    </source>
</reference>
<dbReference type="Gene3D" id="3.40.50.150">
    <property type="entry name" value="Vaccinia Virus protein VP39"/>
    <property type="match status" value="1"/>
</dbReference>
<feature type="compositionally biased region" description="Basic and acidic residues" evidence="1">
    <location>
        <begin position="101"/>
        <end position="114"/>
    </location>
</feature>
<evidence type="ECO:0000313" key="3">
    <source>
        <dbReference type="Proteomes" id="UP000027002"/>
    </source>
</evidence>
<dbReference type="SUPFAM" id="SSF53335">
    <property type="entry name" value="S-adenosyl-L-methionine-dependent methyltransferases"/>
    <property type="match status" value="1"/>
</dbReference>
<dbReference type="InterPro" id="IPR029063">
    <property type="entry name" value="SAM-dependent_MTases_sf"/>
</dbReference>
<evidence type="ECO:0000313" key="2">
    <source>
        <dbReference type="EMBL" id="QUC24035.1"/>
    </source>
</evidence>
<evidence type="ECO:0000256" key="1">
    <source>
        <dbReference type="SAM" id="MobiDB-lite"/>
    </source>
</evidence>
<sequence length="120" mass="13576">MLTYLLRSKLKAMLTRIHDWLKPGGVFVFNLATIDKEELHGEFLGHEMLWSSYGVDKNRELLAEVGFDILQVEVLQAGDGKSEDDPDFEVEFMWVMAQKKGSPEKGTSGDKLTKPGELFV</sequence>
<dbReference type="OrthoDB" id="10004862at2759"/>
<protein>
    <recommendedName>
        <fullName evidence="4">Methyltransferase type 11</fullName>
    </recommendedName>
</protein>
<evidence type="ECO:0008006" key="4">
    <source>
        <dbReference type="Google" id="ProtNLM"/>
    </source>
</evidence>
<dbReference type="EMBL" id="CP072759">
    <property type="protein sequence ID" value="QUC24035.1"/>
    <property type="molecule type" value="Genomic_DNA"/>
</dbReference>
<name>A0A8E5HYL3_USTVR</name>